<keyword evidence="7" id="KW-0614">Plasmid</keyword>
<dbReference type="KEGG" id="age:AA314_08373"/>
<dbReference type="InterPro" id="IPR036097">
    <property type="entry name" value="HisK_dim/P_sf"/>
</dbReference>
<evidence type="ECO:0000313" key="8">
    <source>
        <dbReference type="Proteomes" id="UP000035579"/>
    </source>
</evidence>
<dbReference type="CDD" id="cd00082">
    <property type="entry name" value="HisKA"/>
    <property type="match status" value="1"/>
</dbReference>
<evidence type="ECO:0000313" key="7">
    <source>
        <dbReference type="EMBL" id="REG31953.1"/>
    </source>
</evidence>
<accession>A0AAC8THV3</accession>
<evidence type="ECO:0000313" key="9">
    <source>
        <dbReference type="Proteomes" id="UP000256345"/>
    </source>
</evidence>
<dbReference type="InterPro" id="IPR029032">
    <property type="entry name" value="AhpD-like"/>
</dbReference>
<keyword evidence="9" id="KW-1185">Reference proteome</keyword>
<dbReference type="RefSeq" id="WP_053067128.1">
    <property type="nucleotide sequence ID" value="NZ_CP011509.1"/>
</dbReference>
<dbReference type="SUPFAM" id="SSF47384">
    <property type="entry name" value="Homodimeric domain of signal transducing histidine kinase"/>
    <property type="match status" value="1"/>
</dbReference>
<sequence length="516" mass="57115">MSMDNPSTPPESQRLLKAITERFGFVPPFFEPAVETPDVLSLLWQQTLTAYVDNPLPALFKEKLSALLSRYCAVSYCLVCHSCSLGPLGMRGPQVLRLLQSPVPDEARTERILTGLSGVQTPVEEFPSPDSPLEEDVLQLSSILYLRQPSAAAARECLLRVLGRAHYNRLVALINYVKTCHGWMEANPQVSYRMDARYQRHFEPLAAEEPDLTRYFEEHLPEFARWQQAQEKARETAAVVAQRAEEAEATVDLLEKQLLYAMGELRRGAEFAQVLMAVVGHDLRNPLAAILTSAHLLVRQQPDNRPVVKAATRITSSAQRASRLVTDLLDFTQARLGGGIPVHPTTGDIHLLVHYVVDELRAAHPTRTFHVEYHGDGTGLWDADRLQQVLGNLLANAVAHSPEDSPIHVETRAFEGEVSVCVHNENREGPIPALLLPHLFDPFRRGATAPSASRSRSMGLGLYVVERLVRAHHGRVEVESDARGTTFCLHLPRGKGMDIPPHQASPLASSGGLPAH</sequence>
<protein>
    <recommendedName>
        <fullName evidence="2">histidine kinase</fullName>
        <ecNumber evidence="2">2.7.13.3</ecNumber>
    </recommendedName>
</protein>
<dbReference type="SMART" id="SM00387">
    <property type="entry name" value="HATPase_c"/>
    <property type="match status" value="1"/>
</dbReference>
<evidence type="ECO:0000313" key="6">
    <source>
        <dbReference type="EMBL" id="AKJ06747.1"/>
    </source>
</evidence>
<dbReference type="Pfam" id="PF00512">
    <property type="entry name" value="HisKA"/>
    <property type="match status" value="1"/>
</dbReference>
<evidence type="ECO:0000256" key="3">
    <source>
        <dbReference type="ARBA" id="ARBA00022553"/>
    </source>
</evidence>
<dbReference type="EC" id="2.7.13.3" evidence="2"/>
<evidence type="ECO:0000259" key="5">
    <source>
        <dbReference type="PROSITE" id="PS50109"/>
    </source>
</evidence>
<evidence type="ECO:0000256" key="2">
    <source>
        <dbReference type="ARBA" id="ARBA00012438"/>
    </source>
</evidence>
<gene>
    <name evidence="6" type="ORF">AA314_08373</name>
    <name evidence="7" type="ORF">ATI61_105280</name>
</gene>
<comment type="catalytic activity">
    <reaction evidence="1">
        <text>ATP + protein L-histidine = ADP + protein N-phospho-L-histidine.</text>
        <dbReference type="EC" id="2.7.13.3"/>
    </reaction>
</comment>
<dbReference type="SMART" id="SM00388">
    <property type="entry name" value="HisKA"/>
    <property type="match status" value="1"/>
</dbReference>
<keyword evidence="6" id="KW-0808">Transferase</keyword>
<dbReference type="EMBL" id="QUMU01000005">
    <property type="protein sequence ID" value="REG31953.1"/>
    <property type="molecule type" value="Genomic_DNA"/>
</dbReference>
<feature type="domain" description="Histidine kinase" evidence="5">
    <location>
        <begin position="278"/>
        <end position="495"/>
    </location>
</feature>
<dbReference type="Gene3D" id="1.10.287.130">
    <property type="match status" value="1"/>
</dbReference>
<dbReference type="PANTHER" id="PTHR43547:SF2">
    <property type="entry name" value="HYBRID SIGNAL TRANSDUCTION HISTIDINE KINASE C"/>
    <property type="match status" value="1"/>
</dbReference>
<dbReference type="InterPro" id="IPR003594">
    <property type="entry name" value="HATPase_dom"/>
</dbReference>
<evidence type="ECO:0000256" key="1">
    <source>
        <dbReference type="ARBA" id="ARBA00000085"/>
    </source>
</evidence>
<dbReference type="SUPFAM" id="SSF55874">
    <property type="entry name" value="ATPase domain of HSP90 chaperone/DNA topoisomerase II/histidine kinase"/>
    <property type="match status" value="1"/>
</dbReference>
<dbReference type="GO" id="GO:0000155">
    <property type="term" value="F:phosphorelay sensor kinase activity"/>
    <property type="evidence" value="ECO:0007669"/>
    <property type="project" value="InterPro"/>
</dbReference>
<dbReference type="InterPro" id="IPR005467">
    <property type="entry name" value="His_kinase_dom"/>
</dbReference>
<dbReference type="SUPFAM" id="SSF69118">
    <property type="entry name" value="AhpD-like"/>
    <property type="match status" value="1"/>
</dbReference>
<dbReference type="InterPro" id="IPR004358">
    <property type="entry name" value="Sig_transdc_His_kin-like_C"/>
</dbReference>
<dbReference type="AlphaFoldDB" id="A0AAC8THV3"/>
<dbReference type="Proteomes" id="UP000035579">
    <property type="component" value="Chromosome"/>
</dbReference>
<proteinExistence type="predicted"/>
<dbReference type="Pfam" id="PF02518">
    <property type="entry name" value="HATPase_c"/>
    <property type="match status" value="1"/>
</dbReference>
<name>A0AAC8THV3_9BACT</name>
<dbReference type="Proteomes" id="UP000256345">
    <property type="component" value="Unassembled WGS sequence"/>
</dbReference>
<dbReference type="PRINTS" id="PR00344">
    <property type="entry name" value="BCTRLSENSOR"/>
</dbReference>
<reference evidence="6 8" key="1">
    <citation type="submission" date="2015-05" db="EMBL/GenBank/DDBJ databases">
        <title>Genome assembly of Archangium gephyra DSM 2261.</title>
        <authorList>
            <person name="Sharma G."/>
            <person name="Subramanian S."/>
        </authorList>
    </citation>
    <scope>NUCLEOTIDE SEQUENCE [LARGE SCALE GENOMIC DNA]</scope>
    <source>
        <strain evidence="6 8">DSM 2261</strain>
    </source>
</reference>
<dbReference type="PROSITE" id="PS50109">
    <property type="entry name" value="HIS_KIN"/>
    <property type="match status" value="1"/>
</dbReference>
<dbReference type="EMBL" id="CP011509">
    <property type="protein sequence ID" value="AKJ06747.1"/>
    <property type="molecule type" value="Genomic_DNA"/>
</dbReference>
<keyword evidence="6" id="KW-0418">Kinase</keyword>
<dbReference type="PANTHER" id="PTHR43547">
    <property type="entry name" value="TWO-COMPONENT HISTIDINE KINASE"/>
    <property type="match status" value="1"/>
</dbReference>
<dbReference type="InterPro" id="IPR036890">
    <property type="entry name" value="HATPase_C_sf"/>
</dbReference>
<evidence type="ECO:0000256" key="4">
    <source>
        <dbReference type="SAM" id="MobiDB-lite"/>
    </source>
</evidence>
<reference evidence="7 9" key="2">
    <citation type="submission" date="2018-08" db="EMBL/GenBank/DDBJ databases">
        <title>Genomic Encyclopedia of Archaeal and Bacterial Type Strains, Phase II (KMG-II): from individual species to whole genera.</title>
        <authorList>
            <person name="Goeker M."/>
        </authorList>
    </citation>
    <scope>NUCLEOTIDE SEQUENCE [LARGE SCALE GENOMIC DNA]</scope>
    <source>
        <strain evidence="7 9">DSM 2261</strain>
    </source>
</reference>
<dbReference type="Gene3D" id="3.30.565.10">
    <property type="entry name" value="Histidine kinase-like ATPase, C-terminal domain"/>
    <property type="match status" value="1"/>
</dbReference>
<dbReference type="InterPro" id="IPR003661">
    <property type="entry name" value="HisK_dim/P_dom"/>
</dbReference>
<dbReference type="Gene3D" id="1.20.1290.10">
    <property type="entry name" value="AhpD-like"/>
    <property type="match status" value="1"/>
</dbReference>
<feature type="region of interest" description="Disordered" evidence="4">
    <location>
        <begin position="497"/>
        <end position="516"/>
    </location>
</feature>
<organism evidence="6 8">
    <name type="scientific">Archangium gephyra</name>
    <dbReference type="NCBI Taxonomy" id="48"/>
    <lineage>
        <taxon>Bacteria</taxon>
        <taxon>Pseudomonadati</taxon>
        <taxon>Myxococcota</taxon>
        <taxon>Myxococcia</taxon>
        <taxon>Myxococcales</taxon>
        <taxon>Cystobacterineae</taxon>
        <taxon>Archangiaceae</taxon>
        <taxon>Archangium</taxon>
    </lineage>
</organism>
<keyword evidence="3" id="KW-0597">Phosphoprotein</keyword>